<dbReference type="InterPro" id="IPR036661">
    <property type="entry name" value="Luciferase-like_sf"/>
</dbReference>
<dbReference type="InterPro" id="IPR050564">
    <property type="entry name" value="F420-G6PD/mer"/>
</dbReference>
<keyword evidence="1" id="KW-0560">Oxidoreductase</keyword>
<dbReference type="InterPro" id="IPR011251">
    <property type="entry name" value="Luciferase-like_dom"/>
</dbReference>
<dbReference type="NCBIfam" id="TIGR03857">
    <property type="entry name" value="F420_MSMEG_2249"/>
    <property type="match status" value="1"/>
</dbReference>
<dbReference type="AlphaFoldDB" id="A0A543I9A6"/>
<dbReference type="PANTHER" id="PTHR43244">
    <property type="match status" value="1"/>
</dbReference>
<comment type="caution">
    <text evidence="3">The sequence shown here is derived from an EMBL/GenBank/DDBJ whole genome shotgun (WGS) entry which is preliminary data.</text>
</comment>
<name>A0A543I9A6_9ACTN</name>
<feature type="domain" description="Luciferase-like" evidence="2">
    <location>
        <begin position="29"/>
        <end position="333"/>
    </location>
</feature>
<dbReference type="CDD" id="cd01097">
    <property type="entry name" value="Tetrahydromethanopterin_reductase"/>
    <property type="match status" value="1"/>
</dbReference>
<dbReference type="Pfam" id="PF00296">
    <property type="entry name" value="Bac_luciferase"/>
    <property type="match status" value="1"/>
</dbReference>
<gene>
    <name evidence="3" type="ORF">FHX41_0678</name>
</gene>
<evidence type="ECO:0000313" key="3">
    <source>
        <dbReference type="EMBL" id="TQM67080.1"/>
    </source>
</evidence>
<dbReference type="SUPFAM" id="SSF51679">
    <property type="entry name" value="Bacterial luciferase-like"/>
    <property type="match status" value="1"/>
</dbReference>
<proteinExistence type="predicted"/>
<dbReference type="Gene3D" id="3.20.20.30">
    <property type="entry name" value="Luciferase-like domain"/>
    <property type="match status" value="1"/>
</dbReference>
<evidence type="ECO:0000313" key="4">
    <source>
        <dbReference type="Proteomes" id="UP000316706"/>
    </source>
</evidence>
<dbReference type="GO" id="GO:0016705">
    <property type="term" value="F:oxidoreductase activity, acting on paired donors, with incorporation or reduction of molecular oxygen"/>
    <property type="evidence" value="ECO:0007669"/>
    <property type="project" value="InterPro"/>
</dbReference>
<dbReference type="PANTHER" id="PTHR43244:SF1">
    <property type="entry name" value="5,10-METHYLENETETRAHYDROMETHANOPTERIN REDUCTASE"/>
    <property type="match status" value="1"/>
</dbReference>
<reference evidence="3 4" key="1">
    <citation type="submission" date="2019-06" db="EMBL/GenBank/DDBJ databases">
        <title>Sequencing the genomes of 1000 actinobacteria strains.</title>
        <authorList>
            <person name="Klenk H.-P."/>
        </authorList>
    </citation>
    <scope>NUCLEOTIDE SEQUENCE [LARGE SCALE GENOMIC DNA]</scope>
    <source>
        <strain evidence="3 4">DSM 45043</strain>
    </source>
</reference>
<dbReference type="Proteomes" id="UP000316706">
    <property type="component" value="Unassembled WGS sequence"/>
</dbReference>
<accession>A0A543I9A6</accession>
<evidence type="ECO:0000256" key="1">
    <source>
        <dbReference type="ARBA" id="ARBA00023002"/>
    </source>
</evidence>
<keyword evidence="4" id="KW-1185">Reference proteome</keyword>
<evidence type="ECO:0000259" key="2">
    <source>
        <dbReference type="Pfam" id="PF00296"/>
    </source>
</evidence>
<dbReference type="EMBL" id="VFPO01000001">
    <property type="protein sequence ID" value="TQM67080.1"/>
    <property type="molecule type" value="Genomic_DNA"/>
</dbReference>
<dbReference type="InterPro" id="IPR022378">
    <property type="entry name" value="F420_OxRdatse_MSMEG2249_pred"/>
</dbReference>
<sequence>MSPTPKSTSVPIDSPLDRLGFYTLAGHVESPRTMLDELRDAERLGLHTAFLSERFNVKEAATLTGAAGAVTERLRIATAATNHNTRHPAVTAAWATTLHRLTGGRFGLGLGRGLRPQLDAFGLPPVTTAQMEDFIGLMRRLWRGETITGHDGPAGKYPQLKLDPGFDEDIPIGLTAFGPATLALAGRAADFVVLHTYFADETVKRCVAHVREAAEQAGRDPASVQVWSCFATVPDHLPEDVQLRRTAARLATYLQVYGDLLVRTNEWDPAELDRFRADPVVAGLKGWADTVATPSEIEHIAEILPSSWLEAAATGSAENCARSIRAQFDLGVDGVIMHCSSPAEVEPVIHAYRKLIRTETDA</sequence>
<dbReference type="RefSeq" id="WP_246077012.1">
    <property type="nucleotide sequence ID" value="NZ_VFPO01000001.1"/>
</dbReference>
<protein>
    <submittedName>
        <fullName evidence="3">Putative F420-dependent oxidoreductase</fullName>
    </submittedName>
</protein>
<organism evidence="3 4">
    <name type="scientific">Actinomadura hallensis</name>
    <dbReference type="NCBI Taxonomy" id="337895"/>
    <lineage>
        <taxon>Bacteria</taxon>
        <taxon>Bacillati</taxon>
        <taxon>Actinomycetota</taxon>
        <taxon>Actinomycetes</taxon>
        <taxon>Streptosporangiales</taxon>
        <taxon>Thermomonosporaceae</taxon>
        <taxon>Actinomadura</taxon>
    </lineage>
</organism>